<protein>
    <submittedName>
        <fullName evidence="6">DUF5597 domain-containing protein</fullName>
    </submittedName>
</protein>
<accession>A0ABR8Y6N6</accession>
<keyword evidence="7" id="KW-1185">Reference proteome</keyword>
<evidence type="ECO:0000256" key="3">
    <source>
        <dbReference type="SAM" id="SignalP"/>
    </source>
</evidence>
<evidence type="ECO:0000256" key="1">
    <source>
        <dbReference type="ARBA" id="ARBA00022801"/>
    </source>
</evidence>
<name>A0ABR8Y6N6_9BACT</name>
<evidence type="ECO:0000259" key="4">
    <source>
        <dbReference type="Pfam" id="PF02449"/>
    </source>
</evidence>
<feature type="signal peptide" evidence="3">
    <location>
        <begin position="1"/>
        <end position="20"/>
    </location>
</feature>
<dbReference type="Gene3D" id="3.20.20.80">
    <property type="entry name" value="Glycosidases"/>
    <property type="match status" value="1"/>
</dbReference>
<comment type="caution">
    <text evidence="6">The sequence shown here is derived from an EMBL/GenBank/DDBJ whole genome shotgun (WGS) entry which is preliminary data.</text>
</comment>
<evidence type="ECO:0000313" key="6">
    <source>
        <dbReference type="EMBL" id="MBD8039869.1"/>
    </source>
</evidence>
<sequence>MKKRSILSLLAGVLLSTALAQPTPHWQQQGSAKQLIVDNCPYLILGGELGNSSASSPYDIDRIFPKLKRTGLNTVLVPAYWDLIEAEEGTFDFSLVDHAITQARANDLRIVFLWFGAWKNSMSCYAPLWFKQDYKKYPRVRTQTGKPLEIASPFSDNVFQADSKAFKAFMRHLSETDGDKHTVIMVQVENEIGMLESARDYSEEANRLFQSAIPEELADYLVKNKKTLHPWLAEKWQKAGGKTEGNWQKVFGTDLYTDEIFMAWHYATYVERMIQCGREAYNLPMYVNAAMNSRGRKPGEYPSAGPLAHLIDIWHCAAPGIDLLAPDLYDKGFTGWTAQYKLHNNPLFIPEIRLEPNDGVRAFYVFGEHDGIGFSPFSIEDAPDRPSYQLTQSYLKLKELMPLITRYQGQGAMKGLLFDQTEKERTLAWDNTLLICKHFFTLPWDSRATDGSVWPEGGGLVIRMAEDEYLIAGSGIVVEFKSKEEAALSTAQAKLGEDGFVLEGEGRQASAVRWKNEKRIGIGSVDEVSVNEDGSLNFIRRYNGDQDHQGRHARIGVDNFQILHVKLYEYR</sequence>
<reference evidence="6 7" key="1">
    <citation type="submission" date="2020-08" db="EMBL/GenBank/DDBJ databases">
        <title>A Genomic Blueprint of the Chicken Gut Microbiome.</title>
        <authorList>
            <person name="Gilroy R."/>
            <person name="Ravi A."/>
            <person name="Getino M."/>
            <person name="Pursley I."/>
            <person name="Horton D.L."/>
            <person name="Alikhan N.-F."/>
            <person name="Baker D."/>
            <person name="Gharbi K."/>
            <person name="Hall N."/>
            <person name="Watson M."/>
            <person name="Adriaenssens E.M."/>
            <person name="Foster-Nyarko E."/>
            <person name="Jarju S."/>
            <person name="Secka A."/>
            <person name="Antonio M."/>
            <person name="Oren A."/>
            <person name="Chaudhuri R."/>
            <person name="La Ragione R.M."/>
            <person name="Hildebrand F."/>
            <person name="Pallen M.J."/>
        </authorList>
    </citation>
    <scope>NUCLEOTIDE SEQUENCE [LARGE SCALE GENOMIC DNA]</scope>
    <source>
        <strain evidence="6 7">Sa1CVN1</strain>
    </source>
</reference>
<proteinExistence type="predicted"/>
<dbReference type="SUPFAM" id="SSF51445">
    <property type="entry name" value="(Trans)glycosidases"/>
    <property type="match status" value="1"/>
</dbReference>
<dbReference type="RefSeq" id="WP_191763309.1">
    <property type="nucleotide sequence ID" value="NZ_JACSPP010000011.1"/>
</dbReference>
<dbReference type="Pfam" id="PF02449">
    <property type="entry name" value="Glyco_hydro_42"/>
    <property type="match status" value="1"/>
</dbReference>
<organism evidence="6 7">
    <name type="scientific">Phocaeicola intestinalis</name>
    <dbReference type="NCBI Taxonomy" id="2762212"/>
    <lineage>
        <taxon>Bacteria</taxon>
        <taxon>Pseudomonadati</taxon>
        <taxon>Bacteroidota</taxon>
        <taxon>Bacteroidia</taxon>
        <taxon>Bacteroidales</taxon>
        <taxon>Bacteroidaceae</taxon>
        <taxon>Phocaeicola</taxon>
    </lineage>
</organism>
<dbReference type="InterPro" id="IPR017853">
    <property type="entry name" value="GH"/>
</dbReference>
<evidence type="ECO:0000256" key="2">
    <source>
        <dbReference type="ARBA" id="ARBA00023295"/>
    </source>
</evidence>
<feature type="domain" description="Glycoside hydrolase family 42 N-terminal" evidence="4">
    <location>
        <begin position="61"/>
        <end position="251"/>
    </location>
</feature>
<keyword evidence="2" id="KW-0326">Glycosidase</keyword>
<evidence type="ECO:0000313" key="7">
    <source>
        <dbReference type="Proteomes" id="UP000620874"/>
    </source>
</evidence>
<dbReference type="InterPro" id="IPR040719">
    <property type="entry name" value="DUF5597"/>
</dbReference>
<feature type="chain" id="PRO_5045557015" evidence="3">
    <location>
        <begin position="21"/>
        <end position="571"/>
    </location>
</feature>
<evidence type="ECO:0000259" key="5">
    <source>
        <dbReference type="Pfam" id="PF18120"/>
    </source>
</evidence>
<dbReference type="EMBL" id="JACSPP010000011">
    <property type="protein sequence ID" value="MBD8039869.1"/>
    <property type="molecule type" value="Genomic_DNA"/>
</dbReference>
<dbReference type="Pfam" id="PF18120">
    <property type="entry name" value="DUF5597"/>
    <property type="match status" value="1"/>
</dbReference>
<gene>
    <name evidence="6" type="ORF">H9625_05295</name>
</gene>
<keyword evidence="3" id="KW-0732">Signal</keyword>
<feature type="domain" description="DUF5597" evidence="5">
    <location>
        <begin position="390"/>
        <end position="554"/>
    </location>
</feature>
<dbReference type="InterPro" id="IPR013529">
    <property type="entry name" value="Glyco_hydro_42_N"/>
</dbReference>
<dbReference type="Proteomes" id="UP000620874">
    <property type="component" value="Unassembled WGS sequence"/>
</dbReference>
<dbReference type="Gene3D" id="2.60.220.20">
    <property type="entry name" value="putative beta-Galactosidase from caulobacter crescentus"/>
    <property type="match status" value="1"/>
</dbReference>
<keyword evidence="1" id="KW-0378">Hydrolase</keyword>